<feature type="region of interest" description="Disordered" evidence="1">
    <location>
        <begin position="472"/>
        <end position="532"/>
    </location>
</feature>
<feature type="compositionally biased region" description="Polar residues" evidence="1">
    <location>
        <begin position="472"/>
        <end position="485"/>
    </location>
</feature>
<dbReference type="InterPro" id="IPR049227">
    <property type="entry name" value="DUF6824"/>
</dbReference>
<dbReference type="Gene3D" id="3.40.525.10">
    <property type="entry name" value="CRAL-TRIO lipid binding domain"/>
    <property type="match status" value="1"/>
</dbReference>
<evidence type="ECO:0000313" key="3">
    <source>
        <dbReference type="EMBL" id="CAB9521746.1"/>
    </source>
</evidence>
<dbReference type="InterPro" id="IPR036273">
    <property type="entry name" value="CRAL/TRIO_N_dom_sf"/>
</dbReference>
<feature type="compositionally biased region" description="Low complexity" evidence="1">
    <location>
        <begin position="486"/>
        <end position="509"/>
    </location>
</feature>
<evidence type="ECO:0000259" key="2">
    <source>
        <dbReference type="Pfam" id="PF20710"/>
    </source>
</evidence>
<dbReference type="AlphaFoldDB" id="A0A9N8EM02"/>
<dbReference type="Pfam" id="PF20710">
    <property type="entry name" value="DUF6824"/>
    <property type="match status" value="1"/>
</dbReference>
<accession>A0A9N8EM02</accession>
<dbReference type="PANTHER" id="PTHR10174">
    <property type="entry name" value="ALPHA-TOCOPHEROL TRANSFER PROTEIN-RELATED"/>
    <property type="match status" value="1"/>
</dbReference>
<gene>
    <name evidence="3" type="ORF">SEMRO_1227_G254350.1</name>
</gene>
<organism evidence="3 4">
    <name type="scientific">Seminavis robusta</name>
    <dbReference type="NCBI Taxonomy" id="568900"/>
    <lineage>
        <taxon>Eukaryota</taxon>
        <taxon>Sar</taxon>
        <taxon>Stramenopiles</taxon>
        <taxon>Ochrophyta</taxon>
        <taxon>Bacillariophyta</taxon>
        <taxon>Bacillariophyceae</taxon>
        <taxon>Bacillariophycidae</taxon>
        <taxon>Naviculales</taxon>
        <taxon>Naviculaceae</taxon>
        <taxon>Seminavis</taxon>
    </lineage>
</organism>
<dbReference type="GO" id="GO:1902936">
    <property type="term" value="F:phosphatidylinositol bisphosphate binding"/>
    <property type="evidence" value="ECO:0007669"/>
    <property type="project" value="TreeGrafter"/>
</dbReference>
<protein>
    <submittedName>
        <fullName evidence="3">Transfer protein</fullName>
    </submittedName>
</protein>
<evidence type="ECO:0000313" key="4">
    <source>
        <dbReference type="Proteomes" id="UP001153069"/>
    </source>
</evidence>
<keyword evidence="4" id="KW-1185">Reference proteome</keyword>
<dbReference type="Proteomes" id="UP001153069">
    <property type="component" value="Unassembled WGS sequence"/>
</dbReference>
<dbReference type="EMBL" id="CAICTM010001225">
    <property type="protein sequence ID" value="CAB9521746.1"/>
    <property type="molecule type" value="Genomic_DNA"/>
</dbReference>
<reference evidence="3" key="1">
    <citation type="submission" date="2020-06" db="EMBL/GenBank/DDBJ databases">
        <authorList>
            <consortium name="Plant Systems Biology data submission"/>
        </authorList>
    </citation>
    <scope>NUCLEOTIDE SEQUENCE</scope>
    <source>
        <strain evidence="3">D6</strain>
    </source>
</reference>
<proteinExistence type="predicted"/>
<comment type="caution">
    <text evidence="3">The sequence shown here is derived from an EMBL/GenBank/DDBJ whole genome shotgun (WGS) entry which is preliminary data.</text>
</comment>
<evidence type="ECO:0000256" key="1">
    <source>
        <dbReference type="SAM" id="MobiDB-lite"/>
    </source>
</evidence>
<dbReference type="SUPFAM" id="SSF52087">
    <property type="entry name" value="CRAL/TRIO domain"/>
    <property type="match status" value="1"/>
</dbReference>
<dbReference type="PANTHER" id="PTHR10174:SF208">
    <property type="entry name" value="CRAL-TRIO DOMAIN-CONTAINING PROTEIN DDB_G0278031"/>
    <property type="match status" value="1"/>
</dbReference>
<sequence>MEPLLPMLDSNSSVPVTTLADNNTADIQEECDPVTPDTTVVDGDLVNRELAVQRETIFQDAGLSLERFPQSSDGEDLIDKLLADEMEKLSVEEKERTTFDIHGMAHESNDPENIDELLEQLEQEIRKIPNRKAYEKAKYLNEEYVTGREFRLMFLRCDKFDVQASAQRIVTHLENKMDIFGGGPALARKLRMSDLNKDDVKSLKSGAWQLLPGCDAAGRLVLALSPTCIDGSLAVECHQRAIVLFIMSILQTEMAQKKGIVIVMWWSGQSLLQVQQSIFTQAQLMKKLRPGIPRKVAGVHILLSQKFLRPLVGGIHWFLHEELRARIRVHFGDFEELKFALQTFGIPTDRFPFRPKNEPIEMEHHLQCIQSWSKQEEKGNTSIDIIIPRRFDVLFGRGLHTRNHTGNLRAAHIADMFRDKYEAAGKYEKTAIAERIVTIIRESHGRFLKWEDDAWERVDQEAARNKISHFFRNTRNTGCPSKSKASPSDGSTSGGETSSDGDSLASALSKRAQSDSMQQSPQRIQKRYQRDS</sequence>
<name>A0A9N8EM02_9STRA</name>
<feature type="compositionally biased region" description="Polar residues" evidence="1">
    <location>
        <begin position="514"/>
        <end position="523"/>
    </location>
</feature>
<dbReference type="SUPFAM" id="SSF46938">
    <property type="entry name" value="CRAL/TRIO N-terminal domain"/>
    <property type="match status" value="1"/>
</dbReference>
<dbReference type="GO" id="GO:0016020">
    <property type="term" value="C:membrane"/>
    <property type="evidence" value="ECO:0007669"/>
    <property type="project" value="TreeGrafter"/>
</dbReference>
<feature type="domain" description="DUF6824" evidence="2">
    <location>
        <begin position="392"/>
        <end position="473"/>
    </location>
</feature>
<dbReference type="InterPro" id="IPR036865">
    <property type="entry name" value="CRAL-TRIO_dom_sf"/>
</dbReference>